<dbReference type="Pfam" id="PF01541">
    <property type="entry name" value="GIY-YIG"/>
    <property type="match status" value="1"/>
</dbReference>
<keyword evidence="4 8" id="KW-0378">Hydrolase</keyword>
<evidence type="ECO:0000259" key="10">
    <source>
        <dbReference type="PROSITE" id="PS50164"/>
    </source>
</evidence>
<dbReference type="PANTHER" id="PTHR20208">
    <property type="entry name" value="STRUCTURE-SPECIFIC ENDONUCLEASE SUBUNIT SLX1"/>
    <property type="match status" value="1"/>
</dbReference>
<dbReference type="PANTHER" id="PTHR20208:SF10">
    <property type="entry name" value="STRUCTURE-SPECIFIC ENDONUCLEASE SUBUNIT SLX1"/>
    <property type="match status" value="1"/>
</dbReference>
<evidence type="ECO:0000256" key="9">
    <source>
        <dbReference type="SAM" id="MobiDB-lite"/>
    </source>
</evidence>
<evidence type="ECO:0000256" key="7">
    <source>
        <dbReference type="ARBA" id="ARBA00023242"/>
    </source>
</evidence>
<evidence type="ECO:0000256" key="4">
    <source>
        <dbReference type="ARBA" id="ARBA00022801"/>
    </source>
</evidence>
<dbReference type="CDD" id="cd10455">
    <property type="entry name" value="GIY-YIG_SLX1"/>
    <property type="match status" value="1"/>
</dbReference>
<dbReference type="OrthoDB" id="24645at2759"/>
<dbReference type="Proteomes" id="UP000784919">
    <property type="component" value="Unassembled WGS sequence"/>
</dbReference>
<feature type="region of interest" description="Disordered" evidence="9">
    <location>
        <begin position="1"/>
        <end position="33"/>
    </location>
</feature>
<dbReference type="InterPro" id="IPR050381">
    <property type="entry name" value="SLX1_endonuclease"/>
</dbReference>
<keyword evidence="7 8" id="KW-0539">Nucleus</keyword>
<dbReference type="HAMAP" id="MF_03100">
    <property type="entry name" value="Endonuc_su_Slx1"/>
    <property type="match status" value="1"/>
</dbReference>
<dbReference type="GO" id="GO:0017108">
    <property type="term" value="F:5'-flap endonuclease activity"/>
    <property type="evidence" value="ECO:0007669"/>
    <property type="project" value="InterPro"/>
</dbReference>
<organism evidence="11 12">
    <name type="scientific">Claviceps arundinis</name>
    <dbReference type="NCBI Taxonomy" id="1623583"/>
    <lineage>
        <taxon>Eukaryota</taxon>
        <taxon>Fungi</taxon>
        <taxon>Dikarya</taxon>
        <taxon>Ascomycota</taxon>
        <taxon>Pezizomycotina</taxon>
        <taxon>Sordariomycetes</taxon>
        <taxon>Hypocreomycetidae</taxon>
        <taxon>Hypocreales</taxon>
        <taxon>Clavicipitaceae</taxon>
        <taxon>Claviceps</taxon>
    </lineage>
</organism>
<keyword evidence="6 8" id="KW-0234">DNA repair</keyword>
<evidence type="ECO:0000256" key="3">
    <source>
        <dbReference type="ARBA" id="ARBA00022763"/>
    </source>
</evidence>
<dbReference type="GO" id="GO:0008821">
    <property type="term" value="F:crossover junction DNA endonuclease activity"/>
    <property type="evidence" value="ECO:0007669"/>
    <property type="project" value="TreeGrafter"/>
</dbReference>
<comment type="similarity">
    <text evidence="8">Belongs to the SLX1 family.</text>
</comment>
<comment type="cofactor">
    <cofactor evidence="8">
        <name>a divalent metal cation</name>
        <dbReference type="ChEBI" id="CHEBI:60240"/>
    </cofactor>
</comment>
<evidence type="ECO:0000256" key="5">
    <source>
        <dbReference type="ARBA" id="ARBA00023172"/>
    </source>
</evidence>
<dbReference type="InterPro" id="IPR035901">
    <property type="entry name" value="GIY-YIG_endonuc_sf"/>
</dbReference>
<evidence type="ECO:0000256" key="6">
    <source>
        <dbReference type="ARBA" id="ARBA00023204"/>
    </source>
</evidence>
<evidence type="ECO:0000256" key="2">
    <source>
        <dbReference type="ARBA" id="ARBA00022759"/>
    </source>
</evidence>
<evidence type="ECO:0000313" key="12">
    <source>
        <dbReference type="Proteomes" id="UP000784919"/>
    </source>
</evidence>
<proteinExistence type="inferred from homology"/>
<feature type="region of interest" description="Disordered" evidence="9">
    <location>
        <begin position="74"/>
        <end position="104"/>
    </location>
</feature>
<dbReference type="EMBL" id="SRPS01000088">
    <property type="protein sequence ID" value="KAG5969798.1"/>
    <property type="molecule type" value="Genomic_DNA"/>
</dbReference>
<dbReference type="GO" id="GO:0000724">
    <property type="term" value="P:double-strand break repair via homologous recombination"/>
    <property type="evidence" value="ECO:0007669"/>
    <property type="project" value="TreeGrafter"/>
</dbReference>
<gene>
    <name evidence="11" type="ORF">E4U56_008090</name>
</gene>
<keyword evidence="1 8" id="KW-0540">Nuclease</keyword>
<keyword evidence="3 8" id="KW-0227">DNA damage</keyword>
<protein>
    <recommendedName>
        <fullName evidence="10">GIY-YIG domain-containing protein</fullName>
    </recommendedName>
</protein>
<dbReference type="GO" id="GO:0033557">
    <property type="term" value="C:Slx1-Slx4 complex"/>
    <property type="evidence" value="ECO:0007669"/>
    <property type="project" value="UniProtKB-UniRule"/>
</dbReference>
<name>A0A9P7MSZ1_9HYPO</name>
<sequence>MVRHNSLYIGSTPHPPRRLKQHNGESRGGARRTSRYNLRPWEMITLVSGFPSMIAALKFEWALTNPHVSLHIPDESRVTSPRRSPRRTTSKTGSSRTRKKARMPKRPIPSLLSVIANIHILTGVPSFARLPLNVHFLAEDAYAAWQHRLESVQEPSRKGLRVLTDFADAVDEVPGQTLVRGIHALPLDYQPMADYLDKARSIVEFEQQGCCVHCAQDLESDSGLHALCPHDGCQAMGHLVCWSQHALSGEKNGHVIPNQCACPSCGGDIRWVDMMKELSLRIRGEAQVDDVLKRAKRAKKKAAASEKTS</sequence>
<dbReference type="AlphaFoldDB" id="A0A9P7MSZ1"/>
<dbReference type="InterPro" id="IPR013083">
    <property type="entry name" value="Znf_RING/FYVE/PHD"/>
</dbReference>
<comment type="function">
    <text evidence="8">Catalytic subunit of the SLX1-SLX4 structure-specific endonuclease that resolves DNA secondary structures generated during DNA repair and recombination. Has endonuclease activity towards branched DNA substrates, introducing single-strand cuts in duplex DNA close to junctions with ss-DNA.</text>
</comment>
<comment type="subcellular location">
    <subcellularLocation>
        <location evidence="8">Nucleus</location>
    </subcellularLocation>
</comment>
<dbReference type="Gene3D" id="3.30.40.10">
    <property type="entry name" value="Zinc/RING finger domain, C3HC4 (zinc finger)"/>
    <property type="match status" value="1"/>
</dbReference>
<dbReference type="Gene3D" id="3.40.1440.10">
    <property type="entry name" value="GIY-YIG endonuclease"/>
    <property type="match status" value="1"/>
</dbReference>
<keyword evidence="2 8" id="KW-0255">Endonuclease</keyword>
<dbReference type="InterPro" id="IPR000305">
    <property type="entry name" value="GIY-YIG_endonuc"/>
</dbReference>
<dbReference type="InterPro" id="IPR027520">
    <property type="entry name" value="Slx1"/>
</dbReference>
<comment type="caution">
    <text evidence="8">Lacks conserved residue(s) required for the propagation of feature annotation.</text>
</comment>
<evidence type="ECO:0000256" key="8">
    <source>
        <dbReference type="HAMAP-Rule" id="MF_03100"/>
    </source>
</evidence>
<accession>A0A9P7MSZ1</accession>
<comment type="subunit">
    <text evidence="8">Forms a heterodimer with SLX4.</text>
</comment>
<feature type="domain" description="GIY-YIG" evidence="10">
    <location>
        <begin position="1"/>
        <end position="73"/>
    </location>
</feature>
<evidence type="ECO:0000256" key="1">
    <source>
        <dbReference type="ARBA" id="ARBA00022722"/>
    </source>
</evidence>
<keyword evidence="5 8" id="KW-0233">DNA recombination</keyword>
<dbReference type="PROSITE" id="PS50164">
    <property type="entry name" value="GIY_YIG"/>
    <property type="match status" value="1"/>
</dbReference>
<dbReference type="InterPro" id="IPR048749">
    <property type="entry name" value="SLX1_C"/>
</dbReference>
<comment type="caution">
    <text evidence="11">The sequence shown here is derived from an EMBL/GenBank/DDBJ whole genome shotgun (WGS) entry which is preliminary data.</text>
</comment>
<reference evidence="11" key="1">
    <citation type="journal article" date="2020" name="bioRxiv">
        <title>Whole genome comparisons of ergot fungi reveals the divergence and evolution of species within the genus Claviceps are the result of varying mechanisms driving genome evolution and host range expansion.</title>
        <authorList>
            <person name="Wyka S.A."/>
            <person name="Mondo S.J."/>
            <person name="Liu M."/>
            <person name="Dettman J."/>
            <person name="Nalam V."/>
            <person name="Broders K.D."/>
        </authorList>
    </citation>
    <scope>NUCLEOTIDE SEQUENCE</scope>
    <source>
        <strain evidence="11">CCC 1102</strain>
    </source>
</reference>
<dbReference type="Pfam" id="PF21202">
    <property type="entry name" value="SLX1_C"/>
    <property type="match status" value="1"/>
</dbReference>
<evidence type="ECO:0000313" key="11">
    <source>
        <dbReference type="EMBL" id="KAG5969798.1"/>
    </source>
</evidence>